<dbReference type="OrthoDB" id="2107166at2759"/>
<dbReference type="InParanoid" id="K5X814"/>
<name>K5X814_PHACS</name>
<feature type="region of interest" description="Disordered" evidence="1">
    <location>
        <begin position="143"/>
        <end position="201"/>
    </location>
</feature>
<evidence type="ECO:0000313" key="3">
    <source>
        <dbReference type="Proteomes" id="UP000008370"/>
    </source>
</evidence>
<proteinExistence type="predicted"/>
<dbReference type="Proteomes" id="UP000008370">
    <property type="component" value="Unassembled WGS sequence"/>
</dbReference>
<dbReference type="EMBL" id="JH930469">
    <property type="protein sequence ID" value="EKM59012.1"/>
    <property type="molecule type" value="Genomic_DNA"/>
</dbReference>
<dbReference type="STRING" id="650164.K5X814"/>
<evidence type="ECO:0000313" key="2">
    <source>
        <dbReference type="EMBL" id="EKM59012.1"/>
    </source>
</evidence>
<dbReference type="AlphaFoldDB" id="K5X814"/>
<keyword evidence="3" id="KW-1185">Reference proteome</keyword>
<dbReference type="KEGG" id="pco:PHACADRAFT_249166"/>
<feature type="compositionally biased region" description="Polar residues" evidence="1">
    <location>
        <begin position="117"/>
        <end position="130"/>
    </location>
</feature>
<accession>K5X814</accession>
<dbReference type="GeneID" id="18914586"/>
<organism evidence="2 3">
    <name type="scientific">Phanerochaete carnosa (strain HHB-10118-sp)</name>
    <name type="common">White-rot fungus</name>
    <name type="synonym">Peniophora carnosa</name>
    <dbReference type="NCBI Taxonomy" id="650164"/>
    <lineage>
        <taxon>Eukaryota</taxon>
        <taxon>Fungi</taxon>
        <taxon>Dikarya</taxon>
        <taxon>Basidiomycota</taxon>
        <taxon>Agaricomycotina</taxon>
        <taxon>Agaricomycetes</taxon>
        <taxon>Polyporales</taxon>
        <taxon>Phanerochaetaceae</taxon>
        <taxon>Phanerochaete</taxon>
    </lineage>
</organism>
<dbReference type="HOGENOM" id="CLU_1366702_0_0_1"/>
<gene>
    <name evidence="2" type="ORF">PHACADRAFT_249166</name>
</gene>
<sequence length="201" mass="22415">MGRWLDDGPHMPAGMERIGYDSDTQRYTFRDSDGCIYEGNEYGGTLTLISRPQKGQDDEPIRLMPNSPPRLQTKVKGVPESWTSATSFHDILPSQKIVCAPPPEPPRRKATVKGPSSPLQRSKTTSSQRSLWNTVYGAAVSSKPSLREVVESVTRRRSSNSKTSPGHEHGRDESYARLSEQSDTRFLRPPHSRGHMRGPSV</sequence>
<feature type="compositionally biased region" description="Basic residues" evidence="1">
    <location>
        <begin position="188"/>
        <end position="201"/>
    </location>
</feature>
<protein>
    <recommendedName>
        <fullName evidence="4">Carbohydrate-binding module family 50 protein</fullName>
    </recommendedName>
</protein>
<evidence type="ECO:0008006" key="4">
    <source>
        <dbReference type="Google" id="ProtNLM"/>
    </source>
</evidence>
<feature type="compositionally biased region" description="Basic and acidic residues" evidence="1">
    <location>
        <begin position="165"/>
        <end position="186"/>
    </location>
</feature>
<evidence type="ECO:0000256" key="1">
    <source>
        <dbReference type="SAM" id="MobiDB-lite"/>
    </source>
</evidence>
<reference evidence="2 3" key="1">
    <citation type="journal article" date="2012" name="BMC Genomics">
        <title>Comparative genomics of the white-rot fungi, Phanerochaete carnosa and P. chrysosporium, to elucidate the genetic basis of the distinct wood types they colonize.</title>
        <authorList>
            <person name="Suzuki H."/>
            <person name="MacDonald J."/>
            <person name="Syed K."/>
            <person name="Salamov A."/>
            <person name="Hori C."/>
            <person name="Aerts A."/>
            <person name="Henrissat B."/>
            <person name="Wiebenga A."/>
            <person name="vanKuyk P.A."/>
            <person name="Barry K."/>
            <person name="Lindquist E."/>
            <person name="LaButti K."/>
            <person name="Lapidus A."/>
            <person name="Lucas S."/>
            <person name="Coutinho P."/>
            <person name="Gong Y."/>
            <person name="Samejima M."/>
            <person name="Mahadevan R."/>
            <person name="Abou-Zaid M."/>
            <person name="de Vries R.P."/>
            <person name="Igarashi K."/>
            <person name="Yadav J.S."/>
            <person name="Grigoriev I.V."/>
            <person name="Master E.R."/>
        </authorList>
    </citation>
    <scope>NUCLEOTIDE SEQUENCE [LARGE SCALE GENOMIC DNA]</scope>
    <source>
        <strain evidence="2 3">HHB-10118-sp</strain>
    </source>
</reference>
<dbReference type="RefSeq" id="XP_007391593.1">
    <property type="nucleotide sequence ID" value="XM_007391531.1"/>
</dbReference>
<feature type="region of interest" description="Disordered" evidence="1">
    <location>
        <begin position="51"/>
        <end position="73"/>
    </location>
</feature>
<feature type="region of interest" description="Disordered" evidence="1">
    <location>
        <begin position="96"/>
        <end position="130"/>
    </location>
</feature>
<feature type="compositionally biased region" description="Basic and acidic residues" evidence="1">
    <location>
        <begin position="145"/>
        <end position="154"/>
    </location>
</feature>